<evidence type="ECO:0000313" key="11">
    <source>
        <dbReference type="EMBL" id="ELV14276.1"/>
    </source>
</evidence>
<dbReference type="Pfam" id="PF07748">
    <property type="entry name" value="Glyco_hydro_38C"/>
    <property type="match status" value="1"/>
</dbReference>
<evidence type="ECO:0000256" key="4">
    <source>
        <dbReference type="ARBA" id="ARBA00022833"/>
    </source>
</evidence>
<keyword evidence="2 8" id="KW-0479">Metal-binding</keyword>
<gene>
    <name evidence="11" type="ORF">TREES_T100006838</name>
</gene>
<reference evidence="12" key="1">
    <citation type="submission" date="2012-07" db="EMBL/GenBank/DDBJ databases">
        <title>Genome of the Chinese tree shrew, a rising model animal genetically related to primates.</title>
        <authorList>
            <person name="Zhang G."/>
            <person name="Fan Y."/>
            <person name="Yao Y."/>
            <person name="Huang Z."/>
        </authorList>
    </citation>
    <scope>NUCLEOTIDE SEQUENCE [LARGE SCALE GENOMIC DNA]</scope>
</reference>
<comment type="function">
    <text evidence="6">Catalyzes the first committed step in the biosynthesis of complex N-glycans. It controls conversion of high mannose to complex N-glycans; the final hydrolytic step in the N-glycan maturation pathway.</text>
</comment>
<dbReference type="InterPro" id="IPR050843">
    <property type="entry name" value="Glycosyl_Hydrlase_38"/>
</dbReference>
<evidence type="ECO:0000256" key="5">
    <source>
        <dbReference type="ARBA" id="ARBA00023295"/>
    </source>
</evidence>
<accession>L8YI93</accession>
<keyword evidence="5 8" id="KW-0326">Glycosidase</keyword>
<evidence type="ECO:0000256" key="7">
    <source>
        <dbReference type="ARBA" id="ARBA00093232"/>
    </source>
</evidence>
<dbReference type="InterPro" id="IPR028995">
    <property type="entry name" value="Glyco_hydro_57/38_cen_sf"/>
</dbReference>
<name>L8YI93_TUPCH</name>
<evidence type="ECO:0000256" key="9">
    <source>
        <dbReference type="SAM" id="Phobius"/>
    </source>
</evidence>
<dbReference type="InterPro" id="IPR011682">
    <property type="entry name" value="Glyco_hydro_38_C"/>
</dbReference>
<dbReference type="InterPro" id="IPR000602">
    <property type="entry name" value="Glyco_hydro_38_N"/>
</dbReference>
<dbReference type="PANTHER" id="PTHR11607:SF69">
    <property type="entry name" value="ALPHA-MANNOSIDASE 2"/>
    <property type="match status" value="1"/>
</dbReference>
<dbReference type="Gene3D" id="2.60.40.1180">
    <property type="entry name" value="Golgi alpha-mannosidase II"/>
    <property type="match status" value="1"/>
</dbReference>
<dbReference type="SUPFAM" id="SSF88688">
    <property type="entry name" value="Families 57/38 glycoside transferase middle domain"/>
    <property type="match status" value="1"/>
</dbReference>
<keyword evidence="9" id="KW-0812">Transmembrane</keyword>
<evidence type="ECO:0000256" key="2">
    <source>
        <dbReference type="ARBA" id="ARBA00022723"/>
    </source>
</evidence>
<dbReference type="SUPFAM" id="SSF74650">
    <property type="entry name" value="Galactose mutarotase-like"/>
    <property type="match status" value="1"/>
</dbReference>
<dbReference type="Gene3D" id="1.20.1270.50">
    <property type="entry name" value="Glycoside hydrolase family 38, central domain"/>
    <property type="match status" value="1"/>
</dbReference>
<evidence type="ECO:0000256" key="6">
    <source>
        <dbReference type="ARBA" id="ARBA00059516"/>
    </source>
</evidence>
<dbReference type="InterPro" id="IPR015341">
    <property type="entry name" value="Glyco_hydro_38_cen"/>
</dbReference>
<comment type="catalytic activity">
    <reaction evidence="7">
        <text>N(4)-{beta-D-GlcNAc-(1-&gt;2)-alpha-D-Man-(1-&gt;3)-[alpha-D-Man-(1-&gt;3)-[alpha-D-Man-(1-&gt;6)]-alpha-D-Man-(1-&gt;6)]-beta-D-Man-(1-&gt;4)-beta-D-GlcNAc-(1-&gt;4)-beta-D-GlcNAc}-L-asparaginyl-[protein] + 2 H2O = 2 alpha-D-mannopyranose + an N(4)-{beta-D-GlcNAc-(1-&gt;2)-alpha-D-Man-(1-&gt;3)-[alpha-D-Man-(1-&gt;6)]-beta-D-Man-(1-&gt;4)-beta-D-GlcNAc-(1-&gt;4)-beta-D-GlcNAc}-L-asparaginyl-[protein]</text>
        <dbReference type="Rhea" id="RHEA:56052"/>
        <dbReference type="Rhea" id="RHEA-COMP:14368"/>
        <dbReference type="Rhea" id="RHEA-COMP:14369"/>
        <dbReference type="ChEBI" id="CHEBI:15377"/>
        <dbReference type="ChEBI" id="CHEBI:28729"/>
        <dbReference type="ChEBI" id="CHEBI:60615"/>
        <dbReference type="ChEBI" id="CHEBI:60625"/>
        <dbReference type="EC" id="3.2.1.114"/>
    </reaction>
</comment>
<reference evidence="12" key="2">
    <citation type="journal article" date="2013" name="Nat. Commun.">
        <title>Genome of the Chinese tree shrew.</title>
        <authorList>
            <person name="Fan Y."/>
            <person name="Huang Z.Y."/>
            <person name="Cao C.C."/>
            <person name="Chen C.S."/>
            <person name="Chen Y.X."/>
            <person name="Fan D.D."/>
            <person name="He J."/>
            <person name="Hou H.L."/>
            <person name="Hu L."/>
            <person name="Hu X.T."/>
            <person name="Jiang X.T."/>
            <person name="Lai R."/>
            <person name="Lang Y.S."/>
            <person name="Liang B."/>
            <person name="Liao S.G."/>
            <person name="Mu D."/>
            <person name="Ma Y.Y."/>
            <person name="Niu Y.Y."/>
            <person name="Sun X.Q."/>
            <person name="Xia J.Q."/>
            <person name="Xiao J."/>
            <person name="Xiong Z.Q."/>
            <person name="Xu L."/>
            <person name="Yang L."/>
            <person name="Zhang Y."/>
            <person name="Zhao W."/>
            <person name="Zhao X.D."/>
            <person name="Zheng Y.T."/>
            <person name="Zhou J.M."/>
            <person name="Zhu Y.B."/>
            <person name="Zhang G.J."/>
            <person name="Wang J."/>
            <person name="Yao Y.G."/>
        </authorList>
    </citation>
    <scope>NUCLEOTIDE SEQUENCE [LARGE SCALE GENOMIC DNA]</scope>
</reference>
<dbReference type="FunFam" id="1.20.1270.50:FF:000001">
    <property type="entry name" value="Alpha-mannosidase"/>
    <property type="match status" value="1"/>
</dbReference>
<dbReference type="GO" id="GO:0006013">
    <property type="term" value="P:mannose metabolic process"/>
    <property type="evidence" value="ECO:0007669"/>
    <property type="project" value="InterPro"/>
</dbReference>
<comment type="similarity">
    <text evidence="1 8">Belongs to the glycosyl hydrolase 38 family.</text>
</comment>
<dbReference type="PANTHER" id="PTHR11607">
    <property type="entry name" value="ALPHA-MANNOSIDASE"/>
    <property type="match status" value="1"/>
</dbReference>
<keyword evidence="9" id="KW-0472">Membrane</keyword>
<sequence>MKLSRQFTVFGSAIFCVVIFSLYLMLDRGHLDYPRGPRREGSFPQGQLSMLQEKIDHLERLLAENNEIISNIRDSVINLSESVEDGAKSSQGNFSPGAGSRLLPSQLSLPVHPEDCHFATRSGSQHSDVQVRGCCGTLSGPSLCVTWGSLLDFHARELQQDLLNSLFYLHCVRQKCSRYDRLLLENGQFEIVTGGWVMADEATPHYFALIDQLIEGHQWLEKNLDLGSVTDIFCHMMPFYSYDIPHTCGPDPKICCQFDFKRLPGGRIGCPWGVPPETIYPGNVQSRAQMLLDQYRKKSKLFRTKVLLAPLGDDFRYCENTEWDLQFKNYQQLFDYMNSQPKFKVKIQFGTLSDYFDALDEATRDVGKNQQSAFPVVSGDFFTYADRDDHYWSGYFTSRPFYKRMDRIIESHLRAAEILYYFALRQAQRYKISAFLSSSHYTALTEARRNLGLFQHHDAITGTAKDWVVVDYGTRLFHSLMVLEKIIGDSAFLLILKDKNAYSSYSTQSSESFLKMDLKQKSQDSLPQKNVLSLSAEPRYLVVFNPLEQDRLSVVSVYVSSPTVQVLSASGKPVEIQISAVWDAASTASQTAYEPYVYTALPFVRVTRGRIYSEVTCFFEHITHSVRLYHMRGIEGQSVEVSNVVDIRKVYNREIAMRISSDINSQNRFYTDLNGYQVGSGYSDEAAFILHRKGFDCQFSSRDTGLLCSTTQGKILVQKLFNKFTVESLTPSSLSLMHSPPDAQNVSEISLSPMEISTFRIRLRWT</sequence>
<evidence type="ECO:0000256" key="1">
    <source>
        <dbReference type="ARBA" id="ARBA00009792"/>
    </source>
</evidence>
<dbReference type="GO" id="GO:0006491">
    <property type="term" value="P:N-glycan processing"/>
    <property type="evidence" value="ECO:0007669"/>
    <property type="project" value="TreeGrafter"/>
</dbReference>
<dbReference type="AlphaFoldDB" id="L8YI93"/>
<dbReference type="InterPro" id="IPR013780">
    <property type="entry name" value="Glyco_hydro_b"/>
</dbReference>
<dbReference type="InterPro" id="IPR037094">
    <property type="entry name" value="Glyco_hydro_38_cen_sf"/>
</dbReference>
<dbReference type="Pfam" id="PF01074">
    <property type="entry name" value="Glyco_hydro_38N"/>
    <property type="match status" value="2"/>
</dbReference>
<dbReference type="EC" id="3.2.1.-" evidence="8"/>
<evidence type="ECO:0000256" key="3">
    <source>
        <dbReference type="ARBA" id="ARBA00022801"/>
    </source>
</evidence>
<dbReference type="GO" id="GO:0030246">
    <property type="term" value="F:carbohydrate binding"/>
    <property type="evidence" value="ECO:0007669"/>
    <property type="project" value="InterPro"/>
</dbReference>
<dbReference type="Proteomes" id="UP000011518">
    <property type="component" value="Unassembled WGS sequence"/>
</dbReference>
<keyword evidence="12" id="KW-1185">Reference proteome</keyword>
<dbReference type="Gene3D" id="3.20.110.10">
    <property type="entry name" value="Glycoside hydrolase 38, N terminal domain"/>
    <property type="match status" value="2"/>
</dbReference>
<comment type="cofactor">
    <cofactor evidence="8">
        <name>Zn(2+)</name>
        <dbReference type="ChEBI" id="CHEBI:29105"/>
    </cofactor>
    <text evidence="8">Binds 1 zinc ion per subunit.</text>
</comment>
<organism evidence="11 12">
    <name type="scientific">Tupaia chinensis</name>
    <name type="common">Chinese tree shrew</name>
    <name type="synonym">Tupaia belangeri chinensis</name>
    <dbReference type="NCBI Taxonomy" id="246437"/>
    <lineage>
        <taxon>Eukaryota</taxon>
        <taxon>Metazoa</taxon>
        <taxon>Chordata</taxon>
        <taxon>Craniata</taxon>
        <taxon>Vertebrata</taxon>
        <taxon>Euteleostomi</taxon>
        <taxon>Mammalia</taxon>
        <taxon>Eutheria</taxon>
        <taxon>Euarchontoglires</taxon>
        <taxon>Scandentia</taxon>
        <taxon>Tupaiidae</taxon>
        <taxon>Tupaia</taxon>
    </lineage>
</organism>
<dbReference type="STRING" id="246437.L8YI93"/>
<dbReference type="InterPro" id="IPR027291">
    <property type="entry name" value="Glyco_hydro_38_N_sf"/>
</dbReference>
<dbReference type="eggNOG" id="KOG1958">
    <property type="taxonomic scope" value="Eukaryota"/>
</dbReference>
<protein>
    <recommendedName>
        <fullName evidence="8">Alpha-mannosidase</fullName>
        <ecNumber evidence="8">3.2.1.-</ecNumber>
    </recommendedName>
</protein>
<evidence type="ECO:0000313" key="12">
    <source>
        <dbReference type="Proteomes" id="UP000011518"/>
    </source>
</evidence>
<dbReference type="EMBL" id="KB359080">
    <property type="protein sequence ID" value="ELV14276.1"/>
    <property type="molecule type" value="Genomic_DNA"/>
</dbReference>
<evidence type="ECO:0000256" key="8">
    <source>
        <dbReference type="RuleBase" id="RU361199"/>
    </source>
</evidence>
<dbReference type="SMART" id="SM00872">
    <property type="entry name" value="Alpha-mann_mid"/>
    <property type="match status" value="1"/>
</dbReference>
<dbReference type="InterPro" id="IPR011013">
    <property type="entry name" value="Gal_mutarotase_sf_dom"/>
</dbReference>
<evidence type="ECO:0000259" key="10">
    <source>
        <dbReference type="SMART" id="SM00872"/>
    </source>
</evidence>
<dbReference type="FunFam" id="3.20.110.10:FF:000016">
    <property type="entry name" value="Alpha-mannosidase"/>
    <property type="match status" value="1"/>
</dbReference>
<keyword evidence="3 8" id="KW-0378">Hydrolase</keyword>
<keyword evidence="4 8" id="KW-0862">Zinc</keyword>
<keyword evidence="9" id="KW-1133">Transmembrane helix</keyword>
<proteinExistence type="inferred from homology"/>
<dbReference type="GO" id="GO:0000139">
    <property type="term" value="C:Golgi membrane"/>
    <property type="evidence" value="ECO:0007669"/>
    <property type="project" value="TreeGrafter"/>
</dbReference>
<feature type="transmembrane region" description="Helical" evidence="9">
    <location>
        <begin position="7"/>
        <end position="26"/>
    </location>
</feature>
<dbReference type="InParanoid" id="L8YI93"/>
<dbReference type="Gene3D" id="2.70.98.30">
    <property type="entry name" value="Golgi alpha-mannosidase II, domain 4"/>
    <property type="match status" value="1"/>
</dbReference>
<dbReference type="GO" id="GO:0004572">
    <property type="term" value="F:mannosyl-oligosaccharide 1,3-1,6-alpha-mannosidase activity"/>
    <property type="evidence" value="ECO:0007669"/>
    <property type="project" value="UniProtKB-EC"/>
</dbReference>
<dbReference type="SUPFAM" id="SSF88713">
    <property type="entry name" value="Glycoside hydrolase/deacetylase"/>
    <property type="match status" value="1"/>
</dbReference>
<dbReference type="Pfam" id="PF09261">
    <property type="entry name" value="Alpha-mann_mid"/>
    <property type="match status" value="1"/>
</dbReference>
<dbReference type="GO" id="GO:0046872">
    <property type="term" value="F:metal ion binding"/>
    <property type="evidence" value="ECO:0007669"/>
    <property type="project" value="UniProtKB-KW"/>
</dbReference>
<feature type="domain" description="Glycoside hydrolase family 38 central" evidence="10">
    <location>
        <begin position="390"/>
        <end position="476"/>
    </location>
</feature>
<dbReference type="InterPro" id="IPR011330">
    <property type="entry name" value="Glyco_hydro/deAcase_b/a-brl"/>
</dbReference>